<protein>
    <recommendedName>
        <fullName evidence="7">Glucose-6-phosphate 1-dehydrogenase</fullName>
        <shortName evidence="7">G6PD</shortName>
        <ecNumber evidence="7">1.1.1.49</ecNumber>
    </recommendedName>
</protein>
<comment type="caution">
    <text evidence="7">Lacks conserved residue(s) required for the propagation of feature annotation.</text>
</comment>
<dbReference type="UniPathway" id="UPA00115">
    <property type="reaction ID" value="UER00408"/>
</dbReference>
<feature type="binding site" evidence="7">
    <location>
        <position position="194"/>
    </location>
    <ligand>
        <name>substrate</name>
    </ligand>
</feature>
<evidence type="ECO:0000256" key="6">
    <source>
        <dbReference type="ARBA" id="ARBA00023277"/>
    </source>
</evidence>
<feature type="compositionally biased region" description="Basic and acidic residues" evidence="8">
    <location>
        <begin position="492"/>
        <end position="503"/>
    </location>
</feature>
<sequence>MTTQANAQVPDGCAFVIFGVTGDLTHRLVIPALYNLAEANLLPEKFCVVGITRKDMSSEDLRASLMQGLQKFATRPVDQEIADKLLYCVTSVSADPSDPASFDRLRERLEKLESSRNTGGNRLFYLATPPDAFAPISAELGRAGLLKEDGSAWRRLVVEKPFGTDLASAKALNDHLLSIVTEHELYRIDHYLGKETVQNILVLRFSNGMFEPIWNRDHIDHVQITVDEKLGVGHRGSFYDKTGALRDMVPNHLFQLLSLVAMEPPAHFNAHSVRSAKADVLAAIQVQREDEALRNSVRGQYIAGKVDDTEIPDYRSVKDVAQGSTTETYAALKLTIDNWRWAGVPFYLRTGKALGTKRTEVAIKFKQAPFAMFRCTPVEELSQNYLVIGIEPVEGIALQFNTKIPGPTIAIDGVEMTFRYKDYFKVAPSNGYETLLHDCMIGDNILFQRADGVEAGWRAVQPFIDAWAKAGAQGLQSYKAGSEGPEDADALLTRDGRNWREPG</sequence>
<comment type="similarity">
    <text evidence="2 7">Belongs to the glucose-6-phosphate dehydrogenase family.</text>
</comment>
<feature type="binding site" evidence="7">
    <location>
        <position position="160"/>
    </location>
    <ligand>
        <name>NADP(+)</name>
        <dbReference type="ChEBI" id="CHEBI:58349"/>
    </ligand>
</feature>
<feature type="binding site" evidence="7">
    <location>
        <position position="352"/>
    </location>
    <ligand>
        <name>substrate</name>
    </ligand>
</feature>
<dbReference type="Pfam" id="PF02781">
    <property type="entry name" value="G6PD_C"/>
    <property type="match status" value="1"/>
</dbReference>
<dbReference type="GO" id="GO:0004345">
    <property type="term" value="F:glucose-6-phosphate dehydrogenase activity"/>
    <property type="evidence" value="ECO:0007669"/>
    <property type="project" value="UniProtKB-UniRule"/>
</dbReference>
<dbReference type="RefSeq" id="WP_011503866.1">
    <property type="nucleotide sequence ID" value="NZ_FODT01000003.1"/>
</dbReference>
<keyword evidence="12" id="KW-1185">Reference proteome</keyword>
<evidence type="ECO:0000256" key="4">
    <source>
        <dbReference type="ARBA" id="ARBA00022857"/>
    </source>
</evidence>
<comment type="function">
    <text evidence="7">Catalyzes the oxidation of glucose 6-phosphate to 6-phosphogluconolactone.</text>
</comment>
<dbReference type="InterPro" id="IPR001282">
    <property type="entry name" value="G6P_DH"/>
</dbReference>
<feature type="binding site" evidence="7">
    <location>
        <position position="190"/>
    </location>
    <ligand>
        <name>substrate</name>
    </ligand>
</feature>
<dbReference type="Gene3D" id="3.30.360.10">
    <property type="entry name" value="Dihydrodipicolinate Reductase, domain 2"/>
    <property type="match status" value="1"/>
</dbReference>
<evidence type="ECO:0000313" key="12">
    <source>
        <dbReference type="Proteomes" id="UP000199615"/>
    </source>
</evidence>
<dbReference type="PANTHER" id="PTHR23429">
    <property type="entry name" value="GLUCOSE-6-PHOSPHATE 1-DEHYDROGENASE G6PD"/>
    <property type="match status" value="1"/>
</dbReference>
<dbReference type="EMBL" id="FODT01000003">
    <property type="protein sequence ID" value="SEO54913.1"/>
    <property type="molecule type" value="Genomic_DNA"/>
</dbReference>
<feature type="region of interest" description="Disordered" evidence="8">
    <location>
        <begin position="478"/>
        <end position="503"/>
    </location>
</feature>
<dbReference type="PANTHER" id="PTHR23429:SF0">
    <property type="entry name" value="GLUCOSE-6-PHOSPHATE 1-DEHYDROGENASE"/>
    <property type="match status" value="1"/>
</dbReference>
<keyword evidence="5 7" id="KW-0560">Oxidoreductase</keyword>
<evidence type="ECO:0000256" key="5">
    <source>
        <dbReference type="ARBA" id="ARBA00023002"/>
    </source>
</evidence>
<dbReference type="InterPro" id="IPR022675">
    <property type="entry name" value="G6P_DH_C"/>
</dbReference>
<dbReference type="NCBIfam" id="NF009492">
    <property type="entry name" value="PRK12853.1-3"/>
    <property type="match status" value="1"/>
</dbReference>
<dbReference type="Gene3D" id="3.40.50.720">
    <property type="entry name" value="NAD(P)-binding Rossmann-like Domain"/>
    <property type="match status" value="1"/>
</dbReference>
<dbReference type="Pfam" id="PF00479">
    <property type="entry name" value="G6PD_N"/>
    <property type="match status" value="1"/>
</dbReference>
<dbReference type="GO" id="GO:0006006">
    <property type="term" value="P:glucose metabolic process"/>
    <property type="evidence" value="ECO:0007669"/>
    <property type="project" value="UniProtKB-KW"/>
</dbReference>
<reference evidence="12" key="1">
    <citation type="submission" date="2016-10" db="EMBL/GenBank/DDBJ databases">
        <authorList>
            <person name="Varghese N."/>
            <person name="Submissions S."/>
        </authorList>
    </citation>
    <scope>NUCLEOTIDE SEQUENCE [LARGE SCALE GENOMIC DNA]</scope>
    <source>
        <strain evidence="12">DSM 123</strain>
    </source>
</reference>
<feature type="binding site" evidence="7">
    <location>
        <position position="53"/>
    </location>
    <ligand>
        <name>NADP(+)</name>
        <dbReference type="ChEBI" id="CHEBI:58349"/>
    </ligand>
</feature>
<dbReference type="InterPro" id="IPR019796">
    <property type="entry name" value="G6P_DH_AS"/>
</dbReference>
<comment type="pathway">
    <text evidence="1 7">Carbohydrate degradation; pentose phosphate pathway; D-ribulose 5-phosphate from D-glucose 6-phosphate (oxidative stage): step 1/3.</text>
</comment>
<evidence type="ECO:0000256" key="3">
    <source>
        <dbReference type="ARBA" id="ARBA00022526"/>
    </source>
</evidence>
<evidence type="ECO:0000256" key="7">
    <source>
        <dbReference type="HAMAP-Rule" id="MF_00966"/>
    </source>
</evidence>
<keyword evidence="3 7" id="KW-0313">Glucose metabolism</keyword>
<dbReference type="Proteomes" id="UP000199615">
    <property type="component" value="Unassembled WGS sequence"/>
</dbReference>
<organism evidence="11 12">
    <name type="scientific">Rhodopseudomonas pseudopalustris</name>
    <dbReference type="NCBI Taxonomy" id="1513892"/>
    <lineage>
        <taxon>Bacteria</taxon>
        <taxon>Pseudomonadati</taxon>
        <taxon>Pseudomonadota</taxon>
        <taxon>Alphaproteobacteria</taxon>
        <taxon>Hyphomicrobiales</taxon>
        <taxon>Nitrobacteraceae</taxon>
        <taxon>Rhodopseudomonas</taxon>
    </lineage>
</organism>
<feature type="binding site" evidence="7">
    <location>
        <position position="228"/>
    </location>
    <ligand>
        <name>substrate</name>
    </ligand>
</feature>
<dbReference type="NCBIfam" id="TIGR00871">
    <property type="entry name" value="zwf"/>
    <property type="match status" value="1"/>
</dbReference>
<evidence type="ECO:0000259" key="10">
    <source>
        <dbReference type="Pfam" id="PF02781"/>
    </source>
</evidence>
<dbReference type="PIRSF" id="PIRSF000110">
    <property type="entry name" value="G6PD"/>
    <property type="match status" value="1"/>
</dbReference>
<dbReference type="AlphaFoldDB" id="A0A1H8QM74"/>
<keyword evidence="4 7" id="KW-0521">NADP</keyword>
<evidence type="ECO:0000256" key="8">
    <source>
        <dbReference type="SAM" id="MobiDB-lite"/>
    </source>
</evidence>
<name>A0A1H8QM74_9BRAD</name>
<evidence type="ECO:0000313" key="11">
    <source>
        <dbReference type="EMBL" id="SEO54913.1"/>
    </source>
</evidence>
<evidence type="ECO:0000256" key="2">
    <source>
        <dbReference type="ARBA" id="ARBA00009975"/>
    </source>
</evidence>
<proteinExistence type="inferred from homology"/>
<feature type="domain" description="Glucose-6-phosphate dehydrogenase C-terminal" evidence="10">
    <location>
        <begin position="201"/>
        <end position="500"/>
    </location>
</feature>
<feature type="active site" description="Proton acceptor" evidence="7">
    <location>
        <position position="252"/>
    </location>
</feature>
<feature type="binding site" evidence="7">
    <location>
        <position position="247"/>
    </location>
    <ligand>
        <name>substrate</name>
    </ligand>
</feature>
<feature type="domain" description="Glucose-6-phosphate dehydrogenase NAD-binding" evidence="9">
    <location>
        <begin position="16"/>
        <end position="199"/>
    </location>
</feature>
<dbReference type="OrthoDB" id="9802739at2"/>
<dbReference type="InterPro" id="IPR022674">
    <property type="entry name" value="G6P_DH_NAD-bd"/>
</dbReference>
<dbReference type="PRINTS" id="PR00079">
    <property type="entry name" value="G6PDHDRGNASE"/>
</dbReference>
<dbReference type="SUPFAM" id="SSF55347">
    <property type="entry name" value="Glyceraldehyde-3-phosphate dehydrogenase-like, C-terminal domain"/>
    <property type="match status" value="1"/>
</dbReference>
<dbReference type="GO" id="GO:0005829">
    <property type="term" value="C:cytosol"/>
    <property type="evidence" value="ECO:0007669"/>
    <property type="project" value="TreeGrafter"/>
</dbReference>
<dbReference type="InterPro" id="IPR036291">
    <property type="entry name" value="NAD(P)-bd_dom_sf"/>
</dbReference>
<comment type="catalytic activity">
    <reaction evidence="7">
        <text>D-glucose 6-phosphate + NADP(+) = 6-phospho-D-glucono-1,5-lactone + NADPH + H(+)</text>
        <dbReference type="Rhea" id="RHEA:15841"/>
        <dbReference type="ChEBI" id="CHEBI:15378"/>
        <dbReference type="ChEBI" id="CHEBI:57783"/>
        <dbReference type="ChEBI" id="CHEBI:57955"/>
        <dbReference type="ChEBI" id="CHEBI:58349"/>
        <dbReference type="ChEBI" id="CHEBI:61548"/>
        <dbReference type="EC" id="1.1.1.49"/>
    </reaction>
</comment>
<dbReference type="GO" id="GO:0050661">
    <property type="term" value="F:NADP binding"/>
    <property type="evidence" value="ECO:0007669"/>
    <property type="project" value="UniProtKB-UniRule"/>
</dbReference>
<dbReference type="SUPFAM" id="SSF51735">
    <property type="entry name" value="NAD(P)-binding Rossmann-fold domains"/>
    <property type="match status" value="1"/>
</dbReference>
<gene>
    <name evidence="7" type="primary">zwf</name>
    <name evidence="11" type="ORF">SAMN05444123_103261</name>
</gene>
<dbReference type="PROSITE" id="PS00069">
    <property type="entry name" value="G6P_DEHYDROGENASE"/>
    <property type="match status" value="1"/>
</dbReference>
<evidence type="ECO:0000256" key="1">
    <source>
        <dbReference type="ARBA" id="ARBA00004937"/>
    </source>
</evidence>
<dbReference type="EC" id="1.1.1.49" evidence="7"/>
<keyword evidence="6 7" id="KW-0119">Carbohydrate metabolism</keyword>
<accession>A0A1H8QM74</accession>
<dbReference type="HAMAP" id="MF_00966">
    <property type="entry name" value="G6PD"/>
    <property type="match status" value="1"/>
</dbReference>
<dbReference type="GO" id="GO:0009051">
    <property type="term" value="P:pentose-phosphate shunt, oxidative branch"/>
    <property type="evidence" value="ECO:0007669"/>
    <property type="project" value="TreeGrafter"/>
</dbReference>
<evidence type="ECO:0000259" key="9">
    <source>
        <dbReference type="Pfam" id="PF00479"/>
    </source>
</evidence>
<feature type="binding site" evidence="7">
    <location>
        <position position="357"/>
    </location>
    <ligand>
        <name>substrate</name>
    </ligand>
</feature>